<reference evidence="2" key="1">
    <citation type="submission" date="2025-08" db="UniProtKB">
        <authorList>
            <consortium name="RefSeq"/>
        </authorList>
    </citation>
    <scope>IDENTIFICATION</scope>
    <source>
        <strain evidence="2">15085-1641.00</strain>
        <tissue evidence="2">Whole body</tissue>
    </source>
</reference>
<dbReference type="AlphaFoldDB" id="A0A6J1LYM5"/>
<evidence type="ECO:0000313" key="1">
    <source>
        <dbReference type="Proteomes" id="UP000504633"/>
    </source>
</evidence>
<accession>A0A6J1LYM5</accession>
<dbReference type="Proteomes" id="UP000504633">
    <property type="component" value="Unplaced"/>
</dbReference>
<name>A0A6J1LYM5_DROHY</name>
<evidence type="ECO:0000313" key="2">
    <source>
        <dbReference type="RefSeq" id="XP_023171698.2"/>
    </source>
</evidence>
<dbReference type="GeneID" id="111600019"/>
<protein>
    <submittedName>
        <fullName evidence="2">Uncharacterized protein LOC111600019 isoform X2</fullName>
    </submittedName>
</protein>
<keyword evidence="1" id="KW-1185">Reference proteome</keyword>
<sequence length="98" mass="11016">MSFRALGNAALKAAAMRSLFKSLESRRGISTIGIKFSKAYDYDGKTKVSIFNTETNMGLMITGYSQYGFRLNNDMVLIGPITVFPRTFHILDPYYRGT</sequence>
<dbReference type="RefSeq" id="XP_023171698.2">
    <property type="nucleotide sequence ID" value="XM_023315930.2"/>
</dbReference>
<proteinExistence type="predicted"/>
<dbReference type="OrthoDB" id="20681at2759"/>
<organism evidence="1 2">
    <name type="scientific">Drosophila hydei</name>
    <name type="common">Fruit fly</name>
    <dbReference type="NCBI Taxonomy" id="7224"/>
    <lineage>
        <taxon>Eukaryota</taxon>
        <taxon>Metazoa</taxon>
        <taxon>Ecdysozoa</taxon>
        <taxon>Arthropoda</taxon>
        <taxon>Hexapoda</taxon>
        <taxon>Insecta</taxon>
        <taxon>Pterygota</taxon>
        <taxon>Neoptera</taxon>
        <taxon>Endopterygota</taxon>
        <taxon>Diptera</taxon>
        <taxon>Brachycera</taxon>
        <taxon>Muscomorpha</taxon>
        <taxon>Ephydroidea</taxon>
        <taxon>Drosophilidae</taxon>
        <taxon>Drosophila</taxon>
    </lineage>
</organism>
<gene>
    <name evidence="2" type="primary">LOC111600019</name>
</gene>